<feature type="chain" id="PRO_5033066593" evidence="3">
    <location>
        <begin position="23"/>
        <end position="839"/>
    </location>
</feature>
<gene>
    <name evidence="4" type="ORF">PHJA_000658000</name>
</gene>
<reference evidence="4" key="1">
    <citation type="submission" date="2020-07" db="EMBL/GenBank/DDBJ databases">
        <title>Ethylene signaling mediates host invasion by parasitic plants.</title>
        <authorList>
            <person name="Yoshida S."/>
        </authorList>
    </citation>
    <scope>NUCLEOTIDE SEQUENCE</scope>
    <source>
        <strain evidence="4">Okayama</strain>
    </source>
</reference>
<feature type="compositionally biased region" description="Polar residues" evidence="2">
    <location>
        <begin position="751"/>
        <end position="764"/>
    </location>
</feature>
<feature type="coiled-coil region" evidence="1">
    <location>
        <begin position="780"/>
        <end position="835"/>
    </location>
</feature>
<evidence type="ECO:0000256" key="3">
    <source>
        <dbReference type="SAM" id="SignalP"/>
    </source>
</evidence>
<feature type="coiled-coil region" evidence="1">
    <location>
        <begin position="319"/>
        <end position="353"/>
    </location>
</feature>
<accession>A0A830BG21</accession>
<evidence type="ECO:0000313" key="4">
    <source>
        <dbReference type="EMBL" id="GFP85142.1"/>
    </source>
</evidence>
<sequence length="839" mass="96580">MAAEIVLHTIVLLVPLYPQVSIQRIQGPMDEREIEEHENATLLSVDDTLSTQLDNHDKNGTNGADFTDDIPFNKTFSPTELNLKHRASSGSDVTLSSSESSSEIEAPWELQINNDNNIHHEPKSGAPTPTYTDHHRSWDWLGNSALEASTTDEESRDIVIEKLKFDVIALSRQAEISDLELQTLRKQIVKESKRAQELMTENVCLKEECEHLKTLQRRRNLTFDRLDSQAVIEELKQELNHTKEMNANLQIQLQKTQESNSELLLAVQDLDEMLEQKNGSFGREVGPTCPSDDDEQKALEDLVKDHGDSKEGYLQDQQIMDLRNEIEIYKRDKDELETQMEQIALDYEIMKQANHEMSSKLEQSLIQEQLKMQYECSSPDSGVHELETHIENLENELKRQSGEYINSISALEAHAKSLEEELEKQAQGFEADLESLTRAKIEQEQRAIRAEELLKKIRWKNANTAERLQEEFKRLSMQMACSFEANEKLATKAMAEANELRLQKCRLEEKVRLMTSQIENMQSEIEMHVAKSKILLEDLESKKGLMHDLEQMRISVKEKELLVEQGNDERSELEKKVILAKNEAEELDKELNKIRCLLKEKESVVVNMQSELDSIRAQCMEMKNSRLEEEKLRKQVLQLRTDLKKRDEAFNSLEKKLKDGNGRGTTAISKNSKTNPRASKEVMSLKERIKLLECQIKSKETDFETSANTFLEKEKDLRDKIQELEGKVEVYESSARFCENEVEKPTAAGTVDQNSSTTSMISNNKSDDLSEAQMKNGAYFEELNDQMALLREKNKSMEEDLQEMQERYLDISLKFAEVEGERQQLIMKLRNLSNANKSS</sequence>
<evidence type="ECO:0000256" key="2">
    <source>
        <dbReference type="SAM" id="MobiDB-lite"/>
    </source>
</evidence>
<name>A0A830BG21_9LAMI</name>
<dbReference type="AlphaFoldDB" id="A0A830BG21"/>
<comment type="caution">
    <text evidence="4">The sequence shown here is derived from an EMBL/GenBank/DDBJ whole genome shotgun (WGS) entry which is preliminary data.</text>
</comment>
<feature type="coiled-coil region" evidence="1">
    <location>
        <begin position="556"/>
        <end position="642"/>
    </location>
</feature>
<proteinExistence type="predicted"/>
<feature type="coiled-coil region" evidence="1">
    <location>
        <begin position="383"/>
        <end position="453"/>
    </location>
</feature>
<dbReference type="Proteomes" id="UP000653305">
    <property type="component" value="Unassembled WGS sequence"/>
</dbReference>
<feature type="region of interest" description="Disordered" evidence="2">
    <location>
        <begin position="656"/>
        <end position="680"/>
    </location>
</feature>
<organism evidence="4 5">
    <name type="scientific">Phtheirospermum japonicum</name>
    <dbReference type="NCBI Taxonomy" id="374723"/>
    <lineage>
        <taxon>Eukaryota</taxon>
        <taxon>Viridiplantae</taxon>
        <taxon>Streptophyta</taxon>
        <taxon>Embryophyta</taxon>
        <taxon>Tracheophyta</taxon>
        <taxon>Spermatophyta</taxon>
        <taxon>Magnoliopsida</taxon>
        <taxon>eudicotyledons</taxon>
        <taxon>Gunneridae</taxon>
        <taxon>Pentapetalae</taxon>
        <taxon>asterids</taxon>
        <taxon>lamiids</taxon>
        <taxon>Lamiales</taxon>
        <taxon>Orobanchaceae</taxon>
        <taxon>Orobanchaceae incertae sedis</taxon>
        <taxon>Phtheirospermum</taxon>
    </lineage>
</organism>
<dbReference type="PANTHER" id="PTHR34452:SF7">
    <property type="entry name" value="MYOSIN HEAVY CHAIN-RELATED PROTEIN"/>
    <property type="match status" value="1"/>
</dbReference>
<protein>
    <submittedName>
        <fullName evidence="4">Uncharacterized protein</fullName>
    </submittedName>
</protein>
<dbReference type="EMBL" id="BMAC01000100">
    <property type="protein sequence ID" value="GFP85142.1"/>
    <property type="molecule type" value="Genomic_DNA"/>
</dbReference>
<evidence type="ECO:0000313" key="5">
    <source>
        <dbReference type="Proteomes" id="UP000653305"/>
    </source>
</evidence>
<keyword evidence="1" id="KW-0175">Coiled coil</keyword>
<evidence type="ECO:0000256" key="1">
    <source>
        <dbReference type="SAM" id="Coils"/>
    </source>
</evidence>
<feature type="coiled-coil region" evidence="1">
    <location>
        <begin position="181"/>
        <end position="266"/>
    </location>
</feature>
<keyword evidence="5" id="KW-1185">Reference proteome</keyword>
<feature type="compositionally biased region" description="Polar residues" evidence="2">
    <location>
        <begin position="664"/>
        <end position="677"/>
    </location>
</feature>
<feature type="region of interest" description="Disordered" evidence="2">
    <location>
        <begin position="744"/>
        <end position="764"/>
    </location>
</feature>
<dbReference type="OrthoDB" id="765176at2759"/>
<dbReference type="PANTHER" id="PTHR34452">
    <property type="entry name" value="MYOSIN HEAVY CHAIN-RELATED PROTEIN"/>
    <property type="match status" value="1"/>
</dbReference>
<keyword evidence="3" id="KW-0732">Signal</keyword>
<feature type="signal peptide" evidence="3">
    <location>
        <begin position="1"/>
        <end position="22"/>
    </location>
</feature>